<evidence type="ECO:0000313" key="3">
    <source>
        <dbReference type="Proteomes" id="UP001139502"/>
    </source>
</evidence>
<dbReference type="InterPro" id="IPR002575">
    <property type="entry name" value="Aminoglycoside_PTrfase"/>
</dbReference>
<sequence length="282" mass="31312">MSPFARMRYRPVVQAVLDQAGVRVDPEDWEVHSNGSAHTVINAGDRVSVRVAKSYAVAQRVQRRTDLLRALPANLPFAVPRPVTRILTKNGLTAVGLTWVPGAPREVGPAPARTLGRTLRAIGRVDTEPLTPYLDTPFQHWGGSDWAATLRERVVPLLLHGHQGRALRLIDDALDLDPVAPRLIHSDFAGHNILWRRDRVSGVIDWDHASVGDPSWDIASAGNWFGWETITRCVGKDWAARGKVLQRLMPLQSVGYTVVNGFQGAILRESVERADEWIQHHA</sequence>
<dbReference type="InterPro" id="IPR011009">
    <property type="entry name" value="Kinase-like_dom_sf"/>
</dbReference>
<dbReference type="EMBL" id="JANAFB010000016">
    <property type="protein sequence ID" value="MCP3425982.1"/>
    <property type="molecule type" value="Genomic_DNA"/>
</dbReference>
<comment type="caution">
    <text evidence="2">The sequence shown here is derived from an EMBL/GenBank/DDBJ whole genome shotgun (WGS) entry which is preliminary data.</text>
</comment>
<feature type="domain" description="Aminoglycoside phosphotransferase" evidence="1">
    <location>
        <begin position="44"/>
        <end position="228"/>
    </location>
</feature>
<organism evidence="2 3">
    <name type="scientific">Rothia santali</name>
    <dbReference type="NCBI Taxonomy" id="2949643"/>
    <lineage>
        <taxon>Bacteria</taxon>
        <taxon>Bacillati</taxon>
        <taxon>Actinomycetota</taxon>
        <taxon>Actinomycetes</taxon>
        <taxon>Micrococcales</taxon>
        <taxon>Micrococcaceae</taxon>
        <taxon>Rothia</taxon>
    </lineage>
</organism>
<dbReference type="SUPFAM" id="SSF56112">
    <property type="entry name" value="Protein kinase-like (PK-like)"/>
    <property type="match status" value="1"/>
</dbReference>
<reference evidence="2" key="1">
    <citation type="submission" date="2022-06" db="EMBL/GenBank/DDBJ databases">
        <title>Rothia sp. isolated from sandalwood seedling.</title>
        <authorList>
            <person name="Tuikhar N."/>
            <person name="Kirdat K."/>
            <person name="Thorat V."/>
            <person name="Swetha P."/>
            <person name="Padma S."/>
            <person name="Sundararaj R."/>
            <person name="Yadav A."/>
        </authorList>
    </citation>
    <scope>NUCLEOTIDE SEQUENCE</scope>
    <source>
        <strain evidence="2">AR01</strain>
    </source>
</reference>
<dbReference type="AlphaFoldDB" id="A0A9X2HE15"/>
<evidence type="ECO:0000313" key="2">
    <source>
        <dbReference type="EMBL" id="MCP3425982.1"/>
    </source>
</evidence>
<gene>
    <name evidence="2" type="ORF">NBM05_08175</name>
</gene>
<dbReference type="Gene3D" id="3.30.200.20">
    <property type="entry name" value="Phosphorylase Kinase, domain 1"/>
    <property type="match status" value="1"/>
</dbReference>
<dbReference type="Pfam" id="PF01636">
    <property type="entry name" value="APH"/>
    <property type="match status" value="1"/>
</dbReference>
<protein>
    <submittedName>
        <fullName evidence="2">Phosphotransferase</fullName>
    </submittedName>
</protein>
<accession>A0A9X2HE15</accession>
<proteinExistence type="predicted"/>
<dbReference type="RefSeq" id="WP_254166437.1">
    <property type="nucleotide sequence ID" value="NZ_JANAFB010000016.1"/>
</dbReference>
<keyword evidence="3" id="KW-1185">Reference proteome</keyword>
<name>A0A9X2HE15_9MICC</name>
<dbReference type="Gene3D" id="3.90.1200.10">
    <property type="match status" value="1"/>
</dbReference>
<dbReference type="Proteomes" id="UP001139502">
    <property type="component" value="Unassembled WGS sequence"/>
</dbReference>
<evidence type="ECO:0000259" key="1">
    <source>
        <dbReference type="Pfam" id="PF01636"/>
    </source>
</evidence>